<name>A0A6P2LPQ6_9BURK</name>
<dbReference type="RefSeq" id="WP_174902791.1">
    <property type="nucleotide sequence ID" value="NZ_CABVPP010000022.1"/>
</dbReference>
<accession>A0A6P2LPQ6</accession>
<evidence type="ECO:0000313" key="2">
    <source>
        <dbReference type="Proteomes" id="UP000494162"/>
    </source>
</evidence>
<evidence type="ECO:0000313" key="1">
    <source>
        <dbReference type="EMBL" id="VWB68952.1"/>
    </source>
</evidence>
<reference evidence="1 2" key="1">
    <citation type="submission" date="2019-09" db="EMBL/GenBank/DDBJ databases">
        <authorList>
            <person name="Depoorter E."/>
        </authorList>
    </citation>
    <scope>NUCLEOTIDE SEQUENCE [LARGE SCALE GENOMIC DNA]</scope>
    <source>
        <strain evidence="1">LMG 26883</strain>
    </source>
</reference>
<organism evidence="1 2">
    <name type="scientific">Burkholderia pseudomultivorans</name>
    <dbReference type="NCBI Taxonomy" id="1207504"/>
    <lineage>
        <taxon>Bacteria</taxon>
        <taxon>Pseudomonadati</taxon>
        <taxon>Pseudomonadota</taxon>
        <taxon>Betaproteobacteria</taxon>
        <taxon>Burkholderiales</taxon>
        <taxon>Burkholderiaceae</taxon>
        <taxon>Burkholderia</taxon>
        <taxon>Burkholderia cepacia complex</taxon>
    </lineage>
</organism>
<dbReference type="Proteomes" id="UP000494162">
    <property type="component" value="Unassembled WGS sequence"/>
</dbReference>
<dbReference type="GeneID" id="93170294"/>
<proteinExistence type="predicted"/>
<sequence length="74" mass="8458">MKYDPNSSIRSQRENMQAYQLRLPKDVIRDLQILRVFASVKVSEELRELVCGYVESKRSLIQQAAKAAAGSDEE</sequence>
<dbReference type="EMBL" id="CABVPP010000022">
    <property type="protein sequence ID" value="VWB68952.1"/>
    <property type="molecule type" value="Genomic_DNA"/>
</dbReference>
<dbReference type="AlphaFoldDB" id="A0A6P2LPQ6"/>
<gene>
    <name evidence="1" type="ORF">BPS26883_03265</name>
</gene>
<protein>
    <submittedName>
        <fullName evidence="1">Uncharacterized protein</fullName>
    </submittedName>
</protein>